<dbReference type="PROSITE" id="PS51882">
    <property type="entry name" value="G_ALPHA"/>
    <property type="match status" value="1"/>
</dbReference>
<name>A0A553PKC1_TIGCA</name>
<evidence type="ECO:0000256" key="2">
    <source>
        <dbReference type="ARBA" id="ARBA00022741"/>
    </source>
</evidence>
<keyword evidence="1 6" id="KW-0479">Metal-binding</keyword>
<feature type="binding site" evidence="6">
    <location>
        <position position="53"/>
    </location>
    <ligand>
        <name>Mg(2+)</name>
        <dbReference type="ChEBI" id="CHEBI:18420"/>
    </ligand>
</feature>
<dbReference type="CDD" id="cd00066">
    <property type="entry name" value="G-alpha"/>
    <property type="match status" value="1"/>
</dbReference>
<dbReference type="GO" id="GO:0005737">
    <property type="term" value="C:cytoplasm"/>
    <property type="evidence" value="ECO:0007669"/>
    <property type="project" value="TreeGrafter"/>
</dbReference>
<feature type="binding site" evidence="6">
    <location>
        <position position="187"/>
    </location>
    <ligand>
        <name>Mg(2+)</name>
        <dbReference type="ChEBI" id="CHEBI:18420"/>
    </ligand>
</feature>
<dbReference type="GO" id="GO:0046872">
    <property type="term" value="F:metal ion binding"/>
    <property type="evidence" value="ECO:0007669"/>
    <property type="project" value="UniProtKB-KW"/>
</dbReference>
<keyword evidence="4" id="KW-0807">Transducer</keyword>
<evidence type="ECO:0000313" key="8">
    <source>
        <dbReference type="Proteomes" id="UP000318571"/>
    </source>
</evidence>
<dbReference type="InterPro" id="IPR011025">
    <property type="entry name" value="GproteinA_insert"/>
</dbReference>
<dbReference type="PANTHER" id="PTHR10218">
    <property type="entry name" value="GTP-BINDING PROTEIN ALPHA SUBUNIT"/>
    <property type="match status" value="1"/>
</dbReference>
<feature type="binding site" evidence="5">
    <location>
        <position position="328"/>
    </location>
    <ligand>
        <name>GTP</name>
        <dbReference type="ChEBI" id="CHEBI:37565"/>
    </ligand>
</feature>
<dbReference type="Gene3D" id="1.10.400.10">
    <property type="entry name" value="GI Alpha 1, domain 2-like"/>
    <property type="match status" value="1"/>
</dbReference>
<dbReference type="InterPro" id="IPR027417">
    <property type="entry name" value="P-loop_NTPase"/>
</dbReference>
<organism evidence="7 8">
    <name type="scientific">Tigriopus californicus</name>
    <name type="common">Marine copepod</name>
    <dbReference type="NCBI Taxonomy" id="6832"/>
    <lineage>
        <taxon>Eukaryota</taxon>
        <taxon>Metazoa</taxon>
        <taxon>Ecdysozoa</taxon>
        <taxon>Arthropoda</taxon>
        <taxon>Crustacea</taxon>
        <taxon>Multicrustacea</taxon>
        <taxon>Hexanauplia</taxon>
        <taxon>Copepoda</taxon>
        <taxon>Harpacticoida</taxon>
        <taxon>Harpacticidae</taxon>
        <taxon>Tigriopus</taxon>
    </lineage>
</organism>
<dbReference type="STRING" id="6832.A0A553PKC1"/>
<comment type="caution">
    <text evidence="7">The sequence shown here is derived from an EMBL/GenBank/DDBJ whole genome shotgun (WGS) entry which is preliminary data.</text>
</comment>
<dbReference type="Gene3D" id="3.40.50.300">
    <property type="entry name" value="P-loop containing nucleotide triphosphate hydrolases"/>
    <property type="match status" value="1"/>
</dbReference>
<sequence>MGSLWSSDQSNLSEEQLALIQSKSIDQIIRKEAWIIKNMVKLLLLGASNSGKTTFSRQLQLIHGSGYSEDERRGFKSKIFQQVIQDLSAILQDMSDNQVEFQDPLNTEVADVFLKISNQIMQGSMNTRLGLLMMELWLDPGVKLSYQLSLNSKADDSTAFFLDSLTRLADPNYIPNDEDIIRVRVPTKSVSEITFHVKGIQFMVTEIGGFGCERGKWISYFDDVSSVIFLAAISDFGQVPSGGIEESLNLFESICNAPTFKDISMILFLNKMDLFLKKIQAGARVMTAFSNYDGVEGDAKAMALFALKQFMDRNQTPAKLIYAHFSCAIETSSMRFLFSALTDMIIRSHLATCGMY</sequence>
<dbReference type="GO" id="GO:0031683">
    <property type="term" value="F:G-protein beta/gamma-subunit complex binding"/>
    <property type="evidence" value="ECO:0007669"/>
    <property type="project" value="InterPro"/>
</dbReference>
<dbReference type="GO" id="GO:0003924">
    <property type="term" value="F:GTPase activity"/>
    <property type="evidence" value="ECO:0007669"/>
    <property type="project" value="InterPro"/>
</dbReference>
<feature type="binding site" evidence="5">
    <location>
        <begin position="270"/>
        <end position="273"/>
    </location>
    <ligand>
        <name>GTP</name>
        <dbReference type="ChEBI" id="CHEBI:37565"/>
    </ligand>
</feature>
<dbReference type="SMART" id="SM00275">
    <property type="entry name" value="G_alpha"/>
    <property type="match status" value="1"/>
</dbReference>
<keyword evidence="3 5" id="KW-0342">GTP-binding</keyword>
<dbReference type="PRINTS" id="PR00318">
    <property type="entry name" value="GPROTEINA"/>
</dbReference>
<dbReference type="PANTHER" id="PTHR10218:SF302">
    <property type="entry name" value="GUANINE NUCLEOTIDE-BINDING PROTEIN ALPHA-5 SUBUNIT"/>
    <property type="match status" value="1"/>
</dbReference>
<dbReference type="SUPFAM" id="SSF52540">
    <property type="entry name" value="P-loop containing nucleoside triphosphate hydrolases"/>
    <property type="match status" value="1"/>
</dbReference>
<keyword evidence="8" id="KW-1185">Reference proteome</keyword>
<dbReference type="Pfam" id="PF00503">
    <property type="entry name" value="G-alpha"/>
    <property type="match status" value="1"/>
</dbReference>
<gene>
    <name evidence="7" type="ORF">TCAL_12444</name>
</gene>
<evidence type="ECO:0000256" key="5">
    <source>
        <dbReference type="PIRSR" id="PIRSR601019-1"/>
    </source>
</evidence>
<evidence type="ECO:0000256" key="4">
    <source>
        <dbReference type="ARBA" id="ARBA00023224"/>
    </source>
</evidence>
<dbReference type="FunFam" id="3.40.50.300:FF:000692">
    <property type="entry name" value="Guanine nucleotide-binding protein subunit alpha"/>
    <property type="match status" value="1"/>
</dbReference>
<dbReference type="Proteomes" id="UP000318571">
    <property type="component" value="Chromosome 11"/>
</dbReference>
<evidence type="ECO:0000256" key="6">
    <source>
        <dbReference type="PIRSR" id="PIRSR601019-2"/>
    </source>
</evidence>
<proteinExistence type="predicted"/>
<evidence type="ECO:0000256" key="3">
    <source>
        <dbReference type="ARBA" id="ARBA00023134"/>
    </source>
</evidence>
<dbReference type="OrthoDB" id="5817230at2759"/>
<dbReference type="GO" id="GO:0005834">
    <property type="term" value="C:heterotrimeric G-protein complex"/>
    <property type="evidence" value="ECO:0007669"/>
    <property type="project" value="TreeGrafter"/>
</dbReference>
<protein>
    <submittedName>
        <fullName evidence="7">Uncharacterized protein</fullName>
    </submittedName>
</protein>
<keyword evidence="6" id="KW-0460">Magnesium</keyword>
<dbReference type="SUPFAM" id="SSF47895">
    <property type="entry name" value="Transducin (alpha subunit), insertion domain"/>
    <property type="match status" value="1"/>
</dbReference>
<dbReference type="GO" id="GO:0005525">
    <property type="term" value="F:GTP binding"/>
    <property type="evidence" value="ECO:0007669"/>
    <property type="project" value="UniProtKB-KW"/>
</dbReference>
<evidence type="ECO:0000313" key="7">
    <source>
        <dbReference type="EMBL" id="TRY78135.1"/>
    </source>
</evidence>
<keyword evidence="2 5" id="KW-0547">Nucleotide-binding</keyword>
<evidence type="ECO:0000256" key="1">
    <source>
        <dbReference type="ARBA" id="ARBA00022723"/>
    </source>
</evidence>
<feature type="binding site" evidence="5">
    <location>
        <begin position="156"/>
        <end position="157"/>
    </location>
    <ligand>
        <name>GTP</name>
        <dbReference type="ChEBI" id="CHEBI:37565"/>
    </ligand>
</feature>
<dbReference type="AlphaFoldDB" id="A0A553PKC1"/>
<dbReference type="EMBL" id="VCGU01000003">
    <property type="protein sequence ID" value="TRY78135.1"/>
    <property type="molecule type" value="Genomic_DNA"/>
</dbReference>
<accession>A0A553PKC1</accession>
<dbReference type="GO" id="GO:0001664">
    <property type="term" value="F:G protein-coupled receptor binding"/>
    <property type="evidence" value="ECO:0007669"/>
    <property type="project" value="TreeGrafter"/>
</dbReference>
<dbReference type="InterPro" id="IPR001019">
    <property type="entry name" value="Gprotein_alpha_su"/>
</dbReference>
<dbReference type="GO" id="GO:0007188">
    <property type="term" value="P:adenylate cyclase-modulating G protein-coupled receptor signaling pathway"/>
    <property type="evidence" value="ECO:0007669"/>
    <property type="project" value="TreeGrafter"/>
</dbReference>
<reference evidence="7 8" key="1">
    <citation type="journal article" date="2018" name="Nat. Ecol. Evol.">
        <title>Genomic signatures of mitonuclear coevolution across populations of Tigriopus californicus.</title>
        <authorList>
            <person name="Barreto F.S."/>
            <person name="Watson E.T."/>
            <person name="Lima T.G."/>
            <person name="Willett C.S."/>
            <person name="Edmands S."/>
            <person name="Li W."/>
            <person name="Burton R.S."/>
        </authorList>
    </citation>
    <scope>NUCLEOTIDE SEQUENCE [LARGE SCALE GENOMIC DNA]</scope>
    <source>
        <strain evidence="7 8">San Diego</strain>
    </source>
</reference>